<evidence type="ECO:0000256" key="1">
    <source>
        <dbReference type="ARBA" id="ARBA00006739"/>
    </source>
</evidence>
<dbReference type="SUPFAM" id="SSF88713">
    <property type="entry name" value="Glycoside hydrolase/deacetylase"/>
    <property type="match status" value="1"/>
</dbReference>
<evidence type="ECO:0000259" key="5">
    <source>
        <dbReference type="PROSITE" id="PS51677"/>
    </source>
</evidence>
<dbReference type="AlphaFoldDB" id="A0A5J5I1W9"/>
<keyword evidence="2" id="KW-0328">Glycosyltransferase</keyword>
<accession>A0A5J5I1W9</accession>
<dbReference type="SUPFAM" id="SSF53448">
    <property type="entry name" value="Nucleotide-diphospho-sugar transferases"/>
    <property type="match status" value="1"/>
</dbReference>
<proteinExistence type="inferred from homology"/>
<dbReference type="PANTHER" id="PTHR43630:SF1">
    <property type="entry name" value="POLY-BETA-1,6-N-ACETYL-D-GLUCOSAMINE SYNTHASE"/>
    <property type="match status" value="1"/>
</dbReference>
<dbReference type="PROSITE" id="PS51910">
    <property type="entry name" value="GH18_2"/>
    <property type="match status" value="1"/>
</dbReference>
<dbReference type="GO" id="GO:0016810">
    <property type="term" value="F:hydrolase activity, acting on carbon-nitrogen (but not peptide) bonds"/>
    <property type="evidence" value="ECO:0007669"/>
    <property type="project" value="InterPro"/>
</dbReference>
<dbReference type="OrthoDB" id="9766299at2"/>
<dbReference type="Pfam" id="PF01522">
    <property type="entry name" value="Polysacc_deac_1"/>
    <property type="match status" value="1"/>
</dbReference>
<dbReference type="GO" id="GO:0016757">
    <property type="term" value="F:glycosyltransferase activity"/>
    <property type="evidence" value="ECO:0007669"/>
    <property type="project" value="UniProtKB-KW"/>
</dbReference>
<keyword evidence="4" id="KW-0812">Transmembrane</keyword>
<dbReference type="Proteomes" id="UP000326671">
    <property type="component" value="Unassembled WGS sequence"/>
</dbReference>
<evidence type="ECO:0000313" key="7">
    <source>
        <dbReference type="EMBL" id="KAA9029439.1"/>
    </source>
</evidence>
<dbReference type="PANTHER" id="PTHR43630">
    <property type="entry name" value="POLY-BETA-1,6-N-ACETYL-D-GLUCOSAMINE SYNTHASE"/>
    <property type="match status" value="1"/>
</dbReference>
<dbReference type="CDD" id="cd06423">
    <property type="entry name" value="CESA_like"/>
    <property type="match status" value="1"/>
</dbReference>
<dbReference type="Gene3D" id="3.20.20.80">
    <property type="entry name" value="Glycosidases"/>
    <property type="match status" value="1"/>
</dbReference>
<evidence type="ECO:0000259" key="6">
    <source>
        <dbReference type="PROSITE" id="PS51910"/>
    </source>
</evidence>
<evidence type="ECO:0000256" key="3">
    <source>
        <dbReference type="ARBA" id="ARBA00022679"/>
    </source>
</evidence>
<comment type="caution">
    <text evidence="7">The sequence shown here is derived from an EMBL/GenBank/DDBJ whole genome shotgun (WGS) entry which is preliminary data.</text>
</comment>
<evidence type="ECO:0000256" key="4">
    <source>
        <dbReference type="SAM" id="Phobius"/>
    </source>
</evidence>
<protein>
    <submittedName>
        <fullName evidence="7">Glycosyltransferase</fullName>
    </submittedName>
</protein>
<dbReference type="InterPro" id="IPR017853">
    <property type="entry name" value="GH"/>
</dbReference>
<dbReference type="InterPro" id="IPR002509">
    <property type="entry name" value="NODB_dom"/>
</dbReference>
<organism evidence="7 8">
    <name type="scientific">Niallia endozanthoxylica</name>
    <dbReference type="NCBI Taxonomy" id="2036016"/>
    <lineage>
        <taxon>Bacteria</taxon>
        <taxon>Bacillati</taxon>
        <taxon>Bacillota</taxon>
        <taxon>Bacilli</taxon>
        <taxon>Bacillales</taxon>
        <taxon>Bacillaceae</taxon>
        <taxon>Niallia</taxon>
    </lineage>
</organism>
<feature type="transmembrane region" description="Helical" evidence="4">
    <location>
        <begin position="1082"/>
        <end position="1102"/>
    </location>
</feature>
<dbReference type="Gene3D" id="3.90.550.10">
    <property type="entry name" value="Spore Coat Polysaccharide Biosynthesis Protein SpsA, Chain A"/>
    <property type="match status" value="1"/>
</dbReference>
<dbReference type="Gene3D" id="3.20.20.370">
    <property type="entry name" value="Glycoside hydrolase/deacetylase"/>
    <property type="match status" value="1"/>
</dbReference>
<dbReference type="SUPFAM" id="SSF51445">
    <property type="entry name" value="(Trans)glycosidases"/>
    <property type="match status" value="1"/>
</dbReference>
<reference evidence="7 8" key="1">
    <citation type="submission" date="2019-09" db="EMBL/GenBank/DDBJ databases">
        <title>Whole genome sequences of isolates from the Mars Exploration Rovers.</title>
        <authorList>
            <person name="Seuylemezian A."/>
            <person name="Vaishampayan P."/>
        </authorList>
    </citation>
    <scope>NUCLEOTIDE SEQUENCE [LARGE SCALE GENOMIC DNA]</scope>
    <source>
        <strain evidence="7 8">MER_TA_151</strain>
    </source>
</reference>
<evidence type="ECO:0000313" key="8">
    <source>
        <dbReference type="Proteomes" id="UP000326671"/>
    </source>
</evidence>
<dbReference type="InterPro" id="IPR001223">
    <property type="entry name" value="Glyco_hydro18_cat"/>
</dbReference>
<keyword evidence="4" id="KW-0472">Membrane</keyword>
<sequence>MTRFFLLMLFIIKNKLFFLKFKRQGRRMKMDQKESTRFIFFEKSGKRWKYSKISFSLLSLMTIIFIFFIVKGLFTIPTLAHLDMNNSSIEPINHSVSNPVPADGNEISLDSIHITEQETKPKVFTFYQSKHHSNKENQVSLKKNIHSIDVLIPDWFYFNKEGRIIEKSDPKIDYLAKKNGVQIIPSITLDANSTADDVHNWLSNPQTQNQIIQNLLSVIQTKGYQGVHLNFESVHWEDKELYYQFVADLYHSFHHSGLLLTVFVRLGDDTYDTKLLSDVSDHMIVRAFDQQTEQSEPGPLASFQWTQELVNQYKGSIEKLVLCLANYGYDWNVTTGEPATPYYFSTLIEMINRENLTIQWNQHFLAPYVRYKEHNEEHFIWFLDAATFYNQLKIAQSYHIPSIGIWNIGSEDPTIWRLLSNHKANPLDLETIPNSVSTAIEGKGDFLKVTKVEAEGKRRFELDHHFIKKEMYEKYPTPYLLERYGVDEKKVAISFDDGPNPEYTGKILEVLNHYKVKAAFFLIGRNASLYPELTKRIHKEGHEVGSHTFTHTDVMSISDKKLELELNSTQRVIQGITGHSVIMFRPPLLSFNKRPNEPPTKEFFDRMVKIQNLGYTVVDSTIDPKDWNGKSAEEIVKETIAHVQNGQIILLHDSGGDRTPTIEALPKIIEWLQTNGYSIVPVSELVGMKRSTVMPPVQETEESITPFYLYGSFFQAALIKSVKFFLYLLITIGLLRLAMLLFFSLKQKRKSKHLVYKDSYQPFVSVLIAAYNEETVIEKTIHSIMNSRYRRFELIIVDDGSKDQTVNIVETECKKYSNIRLLRKENGGKSSALNLGIEHASAEIIVTLDADTVIAEDTISMIIRHFIDPNVGAVSGNVKIGNRKNLLTWWQHIEYVTGFNLEKRAFDELDSITVVPGAIGAWKKSAIKEVDLFEEDTLAEDTDVTMKLLRKGYKIRSEVDAIAYTEAPEDIRSFIKQRYRWTFGILQCLWKHKGAVFDKKNKKLGLIAIPNMLFQYVLLASAPLADIILIIALIYGHMLVVYFYLIFLLMDALASIYAFSLEKEKKKPLLTLFIQRMVYRQFFTYVVWKSLLFAIKGQLMGWNKLQRTGNVVQTDFEKHQEKNVDFSV</sequence>
<dbReference type="Pfam" id="PF00704">
    <property type="entry name" value="Glyco_hydro_18"/>
    <property type="match status" value="1"/>
</dbReference>
<gene>
    <name evidence="7" type="ORF">F4V44_03080</name>
</gene>
<dbReference type="EMBL" id="VYKL01000008">
    <property type="protein sequence ID" value="KAA9029439.1"/>
    <property type="molecule type" value="Genomic_DNA"/>
</dbReference>
<keyword evidence="4" id="KW-1133">Transmembrane helix</keyword>
<dbReference type="InterPro" id="IPR029044">
    <property type="entry name" value="Nucleotide-diphossugar_trans"/>
</dbReference>
<feature type="domain" description="NodB homology" evidence="5">
    <location>
        <begin position="489"/>
        <end position="680"/>
    </location>
</feature>
<feature type="transmembrane region" description="Helical" evidence="4">
    <location>
        <begin position="1013"/>
        <end position="1035"/>
    </location>
</feature>
<keyword evidence="3 7" id="KW-0808">Transferase</keyword>
<dbReference type="PROSITE" id="PS51677">
    <property type="entry name" value="NODB"/>
    <property type="match status" value="1"/>
</dbReference>
<dbReference type="InterPro" id="IPR029070">
    <property type="entry name" value="Chitinase_insertion_sf"/>
</dbReference>
<dbReference type="GO" id="GO:0008061">
    <property type="term" value="F:chitin binding"/>
    <property type="evidence" value="ECO:0007669"/>
    <property type="project" value="InterPro"/>
</dbReference>
<feature type="transmembrane region" description="Helical" evidence="4">
    <location>
        <begin position="1041"/>
        <end position="1061"/>
    </location>
</feature>
<evidence type="ECO:0000256" key="2">
    <source>
        <dbReference type="ARBA" id="ARBA00022676"/>
    </source>
</evidence>
<dbReference type="InterPro" id="IPR011583">
    <property type="entry name" value="Chitinase_II/V-like_cat"/>
</dbReference>
<keyword evidence="8" id="KW-1185">Reference proteome</keyword>
<dbReference type="InterPro" id="IPR001173">
    <property type="entry name" value="Glyco_trans_2-like"/>
</dbReference>
<feature type="domain" description="GH18" evidence="6">
    <location>
        <begin position="121"/>
        <end position="426"/>
    </location>
</feature>
<dbReference type="InterPro" id="IPR011330">
    <property type="entry name" value="Glyco_hydro/deAcase_b/a-brl"/>
</dbReference>
<dbReference type="Pfam" id="PF00535">
    <property type="entry name" value="Glycos_transf_2"/>
    <property type="match status" value="1"/>
</dbReference>
<dbReference type="SMART" id="SM00636">
    <property type="entry name" value="Glyco_18"/>
    <property type="match status" value="1"/>
</dbReference>
<dbReference type="GO" id="GO:0005975">
    <property type="term" value="P:carbohydrate metabolic process"/>
    <property type="evidence" value="ECO:0007669"/>
    <property type="project" value="InterPro"/>
</dbReference>
<dbReference type="Gene3D" id="3.10.50.10">
    <property type="match status" value="1"/>
</dbReference>
<feature type="transmembrane region" description="Helical" evidence="4">
    <location>
        <begin position="724"/>
        <end position="743"/>
    </location>
</feature>
<comment type="similarity">
    <text evidence="1">Belongs to the glycosyltransferase 2 family.</text>
</comment>
<name>A0A5J5I1W9_9BACI</name>